<dbReference type="PROSITE" id="PS50113">
    <property type="entry name" value="PAC"/>
    <property type="match status" value="1"/>
</dbReference>
<dbReference type="SUPFAM" id="SSF55785">
    <property type="entry name" value="PYP-like sensor domain (PAS domain)"/>
    <property type="match status" value="1"/>
</dbReference>
<sequence length="210" mass="24754">MIKNENLLTLQDKYELLEKIMNNISVIIYIMSVETLGMEYMSREVRNLLGYSEQEFINQPDFSLSLYHSEDYPNVAANIRHSMSMKDNELNAFSYRIRHRSGEYRWFESKELVFERDSYGNATKILGFAQDITDKVNYINELEKKNEQLAEIARLNSHEIRRPLANILGLVALFNREDPADEFNIEVLDKMDKSARELDEVIHRIVDNTY</sequence>
<evidence type="ECO:0000256" key="4">
    <source>
        <dbReference type="ARBA" id="ARBA00022679"/>
    </source>
</evidence>
<keyword evidence="3" id="KW-0597">Phosphoprotein</keyword>
<evidence type="ECO:0000256" key="3">
    <source>
        <dbReference type="ARBA" id="ARBA00022553"/>
    </source>
</evidence>
<dbReference type="InterPro" id="IPR036097">
    <property type="entry name" value="HisK_dim/P_sf"/>
</dbReference>
<keyword evidence="9" id="KW-1185">Reference proteome</keyword>
<dbReference type="OrthoDB" id="9124519at2"/>
<gene>
    <name evidence="8" type="ORF">SAMN04488541_102718</name>
</gene>
<evidence type="ECO:0000256" key="5">
    <source>
        <dbReference type="ARBA" id="ARBA00022777"/>
    </source>
</evidence>
<evidence type="ECO:0000259" key="6">
    <source>
        <dbReference type="PROSITE" id="PS50112"/>
    </source>
</evidence>
<dbReference type="InterPro" id="IPR000700">
    <property type="entry name" value="PAS-assoc_C"/>
</dbReference>
<reference evidence="8 9" key="1">
    <citation type="submission" date="2016-10" db="EMBL/GenBank/DDBJ databases">
        <authorList>
            <person name="de Groot N.N."/>
        </authorList>
    </citation>
    <scope>NUCLEOTIDE SEQUENCE [LARGE SCALE GENOMIC DNA]</scope>
    <source>
        <strain>GEY</strain>
        <strain evidence="9">DSM 9560</strain>
    </source>
</reference>
<evidence type="ECO:0000256" key="1">
    <source>
        <dbReference type="ARBA" id="ARBA00000085"/>
    </source>
</evidence>
<dbReference type="Pfam" id="PF00512">
    <property type="entry name" value="HisKA"/>
    <property type="match status" value="1"/>
</dbReference>
<keyword evidence="4" id="KW-0808">Transferase</keyword>
<dbReference type="CDD" id="cd00082">
    <property type="entry name" value="HisKA"/>
    <property type="match status" value="1"/>
</dbReference>
<dbReference type="EMBL" id="FONY01000027">
    <property type="protein sequence ID" value="SFF34268.1"/>
    <property type="molecule type" value="Genomic_DNA"/>
</dbReference>
<dbReference type="InterPro" id="IPR003661">
    <property type="entry name" value="HisK_dim/P_dom"/>
</dbReference>
<evidence type="ECO:0000313" key="9">
    <source>
        <dbReference type="Proteomes" id="UP000199513"/>
    </source>
</evidence>
<dbReference type="PANTHER" id="PTHR43304">
    <property type="entry name" value="PHYTOCHROME-LIKE PROTEIN CPH1"/>
    <property type="match status" value="1"/>
</dbReference>
<dbReference type="InterPro" id="IPR035965">
    <property type="entry name" value="PAS-like_dom_sf"/>
</dbReference>
<dbReference type="Proteomes" id="UP000199513">
    <property type="component" value="Unassembled WGS sequence"/>
</dbReference>
<dbReference type="PROSITE" id="PS50112">
    <property type="entry name" value="PAS"/>
    <property type="match status" value="1"/>
</dbReference>
<keyword evidence="5" id="KW-0418">Kinase</keyword>
<dbReference type="AlphaFoldDB" id="A0A1I2HXL4"/>
<dbReference type="Pfam" id="PF08447">
    <property type="entry name" value="PAS_3"/>
    <property type="match status" value="1"/>
</dbReference>
<dbReference type="EC" id="2.7.13.3" evidence="2"/>
<comment type="catalytic activity">
    <reaction evidence="1">
        <text>ATP + protein L-histidine = ADP + protein N-phospho-L-histidine.</text>
        <dbReference type="EC" id="2.7.13.3"/>
    </reaction>
</comment>
<dbReference type="NCBIfam" id="TIGR00229">
    <property type="entry name" value="sensory_box"/>
    <property type="match status" value="1"/>
</dbReference>
<name>A0A1I2HXL4_9BACT</name>
<dbReference type="PANTHER" id="PTHR43304:SF1">
    <property type="entry name" value="PAC DOMAIN-CONTAINING PROTEIN"/>
    <property type="match status" value="1"/>
</dbReference>
<evidence type="ECO:0000259" key="7">
    <source>
        <dbReference type="PROSITE" id="PS50113"/>
    </source>
</evidence>
<dbReference type="GO" id="GO:0000155">
    <property type="term" value="F:phosphorelay sensor kinase activity"/>
    <property type="evidence" value="ECO:0007669"/>
    <property type="project" value="InterPro"/>
</dbReference>
<dbReference type="Gene3D" id="3.30.450.20">
    <property type="entry name" value="PAS domain"/>
    <property type="match status" value="1"/>
</dbReference>
<dbReference type="RefSeq" id="WP_091547975.1">
    <property type="nucleotide sequence ID" value="NZ_FONY01000027.1"/>
</dbReference>
<dbReference type="STRING" id="1003.SAMN04488541_102718"/>
<evidence type="ECO:0000313" key="8">
    <source>
        <dbReference type="EMBL" id="SFF34268.1"/>
    </source>
</evidence>
<dbReference type="InterPro" id="IPR013655">
    <property type="entry name" value="PAS_fold_3"/>
</dbReference>
<dbReference type="Gene3D" id="1.10.287.130">
    <property type="match status" value="1"/>
</dbReference>
<dbReference type="SUPFAM" id="SSF47384">
    <property type="entry name" value="Homodimeric domain of signal transducing histidine kinase"/>
    <property type="match status" value="1"/>
</dbReference>
<dbReference type="SMART" id="SM00086">
    <property type="entry name" value="PAC"/>
    <property type="match status" value="1"/>
</dbReference>
<dbReference type="InterPro" id="IPR000014">
    <property type="entry name" value="PAS"/>
</dbReference>
<feature type="domain" description="PAC" evidence="7">
    <location>
        <begin position="91"/>
        <end position="144"/>
    </location>
</feature>
<dbReference type="InterPro" id="IPR052162">
    <property type="entry name" value="Sensor_kinase/Photoreceptor"/>
</dbReference>
<feature type="domain" description="PAS" evidence="6">
    <location>
        <begin position="13"/>
        <end position="86"/>
    </location>
</feature>
<accession>A0A1I2HXL4</accession>
<dbReference type="SMART" id="SM00091">
    <property type="entry name" value="PAS"/>
    <property type="match status" value="1"/>
</dbReference>
<dbReference type="InterPro" id="IPR001610">
    <property type="entry name" value="PAC"/>
</dbReference>
<protein>
    <recommendedName>
        <fullName evidence="2">histidine kinase</fullName>
        <ecNumber evidence="2">2.7.13.3</ecNumber>
    </recommendedName>
</protein>
<organism evidence="8 9">
    <name type="scientific">Thermoflexibacter ruber</name>
    <dbReference type="NCBI Taxonomy" id="1003"/>
    <lineage>
        <taxon>Bacteria</taxon>
        <taxon>Pseudomonadati</taxon>
        <taxon>Bacteroidota</taxon>
        <taxon>Cytophagia</taxon>
        <taxon>Cytophagales</taxon>
        <taxon>Thermoflexibacteraceae</taxon>
        <taxon>Thermoflexibacter</taxon>
    </lineage>
</organism>
<evidence type="ECO:0000256" key="2">
    <source>
        <dbReference type="ARBA" id="ARBA00012438"/>
    </source>
</evidence>
<dbReference type="CDD" id="cd00130">
    <property type="entry name" value="PAS"/>
    <property type="match status" value="1"/>
</dbReference>
<proteinExistence type="predicted"/>